<keyword evidence="9 11" id="KW-0663">Pyridoxal phosphate</keyword>
<dbReference type="GO" id="GO:0030170">
    <property type="term" value="F:pyridoxal phosphate binding"/>
    <property type="evidence" value="ECO:0007669"/>
    <property type="project" value="UniProtKB-UniRule"/>
</dbReference>
<evidence type="ECO:0000256" key="3">
    <source>
        <dbReference type="ARBA" id="ARBA00011738"/>
    </source>
</evidence>
<dbReference type="GO" id="GO:0004015">
    <property type="term" value="F:adenosylmethionine-8-amino-7-oxononanoate transaminase activity"/>
    <property type="evidence" value="ECO:0007669"/>
    <property type="project" value="UniProtKB-UniRule"/>
</dbReference>
<dbReference type="PROSITE" id="PS00600">
    <property type="entry name" value="AA_TRANSFER_CLASS_3"/>
    <property type="match status" value="1"/>
</dbReference>
<evidence type="ECO:0000256" key="7">
    <source>
        <dbReference type="ARBA" id="ARBA00022691"/>
    </source>
</evidence>
<feature type="modified residue" description="N6-(pyridoxal phosphate)lysine" evidence="11">
    <location>
        <position position="284"/>
    </location>
</feature>
<dbReference type="InterPro" id="IPR005815">
    <property type="entry name" value="BioA"/>
</dbReference>
<dbReference type="NCBIfam" id="TIGR00508">
    <property type="entry name" value="bioA"/>
    <property type="match status" value="1"/>
</dbReference>
<evidence type="ECO:0000256" key="4">
    <source>
        <dbReference type="ARBA" id="ARBA00022490"/>
    </source>
</evidence>
<dbReference type="CDD" id="cd00610">
    <property type="entry name" value="OAT_like"/>
    <property type="match status" value="1"/>
</dbReference>
<dbReference type="PANTHER" id="PTHR42684:SF17">
    <property type="entry name" value="ADENOSYLMETHIONINE-8-AMINO-7-OXONONANOATE AMINOTRANSFERASE"/>
    <property type="match status" value="1"/>
</dbReference>
<keyword evidence="5 11" id="KW-0032">Aminotransferase</keyword>
<keyword evidence="13" id="KW-1185">Reference proteome</keyword>
<sequence length="453" mass="51808">MNKVKELQRKDLQYIWHPCSQMKDYEELPPIIVKKGDGVFIEDIEGKRYLDAVSSWWVNLFGHSNQRINDALYKQANQLEHVIFANFSHEPAIELCERLMKLVPKGLGKVFFADNGSSSIEVALKISFQYHYQTGKEKKKKFVALTDAYHGETIGALSMGGCDRYSQIFKPLLLDVERVDSPDCYRCKYGKCRDNCDAECFEHMEETVKENHEEISAVIIEPMVQGAGGIKIYSPKYLKKLRALCDKYDINLIADEIAMGMGRTGKMFACEHAGITPDLMTVSKGITAGYLPLALTIMTDKIYDAFYDDYTAGRSFIHSHSYSGNALACSVAVETLKIFEEDNVLQVNEEKAKVLRKIAEEKLLDIPQVGEYRQIGMVGAVELVQDKESKERFLWDERVGYQIYKIALEKGVLIRPMGDVVYFMPPYVINEEEIEFMIDVARESILEYFENRK</sequence>
<evidence type="ECO:0000256" key="10">
    <source>
        <dbReference type="ARBA" id="ARBA00060970"/>
    </source>
</evidence>
<organism evidence="12 13">
    <name type="scientific">Anaeromicrobium sediminis</name>
    <dbReference type="NCBI Taxonomy" id="1478221"/>
    <lineage>
        <taxon>Bacteria</taxon>
        <taxon>Bacillati</taxon>
        <taxon>Bacillota</taxon>
        <taxon>Clostridia</taxon>
        <taxon>Peptostreptococcales</taxon>
        <taxon>Thermotaleaceae</taxon>
        <taxon>Anaeromicrobium</taxon>
    </lineage>
</organism>
<keyword evidence="4 11" id="KW-0963">Cytoplasm</keyword>
<dbReference type="UniPathway" id="UPA00078">
    <property type="reaction ID" value="UER00160"/>
</dbReference>
<evidence type="ECO:0000313" key="13">
    <source>
        <dbReference type="Proteomes" id="UP000216024"/>
    </source>
</evidence>
<dbReference type="InterPro" id="IPR015421">
    <property type="entry name" value="PyrdxlP-dep_Trfase_major"/>
</dbReference>
<evidence type="ECO:0000313" key="12">
    <source>
        <dbReference type="EMBL" id="PAB59889.1"/>
    </source>
</evidence>
<dbReference type="Pfam" id="PF00202">
    <property type="entry name" value="Aminotran_3"/>
    <property type="match status" value="1"/>
</dbReference>
<dbReference type="AlphaFoldDB" id="A0A267MJY9"/>
<comment type="function">
    <text evidence="11">Catalyzes the transfer of the alpha-amino group from S-adenosyl-L-methionine (SAM) to 7-keto-8-aminopelargonic acid (KAPA) to form 7,8-diaminopelargonic acid (DAPA). It is the only aminotransferase known to utilize SAM as an amino donor.</text>
</comment>
<dbReference type="Gene3D" id="3.40.640.10">
    <property type="entry name" value="Type I PLP-dependent aspartate aminotransferase-like (Major domain)"/>
    <property type="match status" value="1"/>
</dbReference>
<gene>
    <name evidence="11 12" type="primary">bioA</name>
    <name evidence="12" type="ORF">CCE28_08015</name>
</gene>
<evidence type="ECO:0000256" key="2">
    <source>
        <dbReference type="ARBA" id="ARBA00004496"/>
    </source>
</evidence>
<dbReference type="EC" id="2.6.1.62" evidence="11"/>
<dbReference type="GO" id="GO:0009102">
    <property type="term" value="P:biotin biosynthetic process"/>
    <property type="evidence" value="ECO:0007669"/>
    <property type="project" value="UniProtKB-UniRule"/>
</dbReference>
<comment type="caution">
    <text evidence="12">The sequence shown here is derived from an EMBL/GenBank/DDBJ whole genome shotgun (WGS) entry which is preliminary data.</text>
</comment>
<dbReference type="GO" id="GO:0005737">
    <property type="term" value="C:cytoplasm"/>
    <property type="evidence" value="ECO:0007669"/>
    <property type="project" value="UniProtKB-SubCell"/>
</dbReference>
<feature type="binding site" evidence="11">
    <location>
        <begin position="320"/>
        <end position="321"/>
    </location>
    <ligand>
        <name>pyridoxal 5'-phosphate</name>
        <dbReference type="ChEBI" id="CHEBI:597326"/>
    </ligand>
</feature>
<comment type="cofactor">
    <cofactor evidence="1 11">
        <name>pyridoxal 5'-phosphate</name>
        <dbReference type="ChEBI" id="CHEBI:597326"/>
    </cofactor>
</comment>
<name>A0A267MJY9_9FIRM</name>
<feature type="binding site" evidence="11">
    <location>
        <position position="284"/>
    </location>
    <ligand>
        <name>substrate</name>
    </ligand>
</feature>
<dbReference type="NCBIfam" id="NF004624">
    <property type="entry name" value="PRK05964.1"/>
    <property type="match status" value="1"/>
</dbReference>
<comment type="similarity">
    <text evidence="10 11">Belongs to the class-III pyridoxal-phosphate-dependent aminotransferase family. BioA subfamily.</text>
</comment>
<protein>
    <recommendedName>
        <fullName evidence="11">Adenosylmethionine-8-amino-7-oxononanoate aminotransferase</fullName>
        <ecNumber evidence="11">2.6.1.62</ecNumber>
    </recommendedName>
    <alternativeName>
        <fullName evidence="11">7,8-diamino-pelargonic acid aminotransferase</fullName>
        <shortName evidence="11">DAPA AT</shortName>
        <shortName evidence="11">DAPA aminotransferase</shortName>
    </alternativeName>
    <alternativeName>
        <fullName evidence="11">7,8-diaminononanoate synthase</fullName>
        <shortName evidence="11">DANS</shortName>
    </alternativeName>
    <alternativeName>
        <fullName evidence="11">Diaminopelargonic acid synthase</fullName>
    </alternativeName>
</protein>
<evidence type="ECO:0000256" key="6">
    <source>
        <dbReference type="ARBA" id="ARBA00022679"/>
    </source>
</evidence>
<feature type="binding site" evidence="11">
    <location>
        <begin position="116"/>
        <end position="117"/>
    </location>
    <ligand>
        <name>pyridoxal 5'-phosphate</name>
        <dbReference type="ChEBI" id="CHEBI:597326"/>
    </ligand>
</feature>
<feature type="binding site" evidence="11">
    <location>
        <position position="56"/>
    </location>
    <ligand>
        <name>substrate</name>
    </ligand>
</feature>
<comment type="pathway">
    <text evidence="11">Cofactor biosynthesis; biotin biosynthesis; 7,8-diaminononanoate from 8-amino-7-oxononanoate (SAM route): step 1/1.</text>
</comment>
<dbReference type="Proteomes" id="UP000216024">
    <property type="component" value="Unassembled WGS sequence"/>
</dbReference>
<evidence type="ECO:0000256" key="11">
    <source>
        <dbReference type="HAMAP-Rule" id="MF_00834"/>
    </source>
</evidence>
<dbReference type="InterPro" id="IPR049704">
    <property type="entry name" value="Aminotrans_3_PPA_site"/>
</dbReference>
<feature type="binding site" evidence="11">
    <location>
        <position position="149"/>
    </location>
    <ligand>
        <name>substrate</name>
    </ligand>
</feature>
<feature type="binding site" evidence="11">
    <location>
        <position position="319"/>
    </location>
    <ligand>
        <name>substrate</name>
    </ligand>
</feature>
<dbReference type="InterPro" id="IPR015422">
    <property type="entry name" value="PyrdxlP-dep_Trfase_small"/>
</dbReference>
<dbReference type="PANTHER" id="PTHR42684">
    <property type="entry name" value="ADENOSYLMETHIONINE-8-AMINO-7-OXONONANOATE AMINOTRANSFERASE"/>
    <property type="match status" value="1"/>
</dbReference>
<dbReference type="HAMAP" id="MF_00834">
    <property type="entry name" value="BioA"/>
    <property type="match status" value="1"/>
</dbReference>
<feature type="site" description="Participates in the substrate recognition with KAPA and in a stacking interaction with the adenine ring of SAM" evidence="11">
    <location>
        <position position="19"/>
    </location>
</feature>
<reference evidence="12 13" key="1">
    <citation type="submission" date="2017-06" db="EMBL/GenBank/DDBJ databases">
        <title>Draft genome sequence of anaerobic fermentative bacterium Anaeromicrobium sediminis DY2726D isolated from West Pacific Ocean sediments.</title>
        <authorList>
            <person name="Zeng X."/>
        </authorList>
    </citation>
    <scope>NUCLEOTIDE SEQUENCE [LARGE SCALE GENOMIC DNA]</scope>
    <source>
        <strain evidence="12 13">DY2726D</strain>
    </source>
</reference>
<accession>A0A267MJY9</accession>
<proteinExistence type="inferred from homology"/>
<keyword evidence="8 11" id="KW-0093">Biotin biosynthesis</keyword>
<dbReference type="InterPro" id="IPR005814">
    <property type="entry name" value="Aminotrans_3"/>
</dbReference>
<comment type="catalytic activity">
    <reaction evidence="11">
        <text>(8S)-8-amino-7-oxononanoate + S-adenosyl-L-methionine = S-adenosyl-4-methylsulfanyl-2-oxobutanoate + (7R,8S)-7,8-diammoniononanoate</text>
        <dbReference type="Rhea" id="RHEA:16861"/>
        <dbReference type="ChEBI" id="CHEBI:16490"/>
        <dbReference type="ChEBI" id="CHEBI:59789"/>
        <dbReference type="ChEBI" id="CHEBI:149468"/>
        <dbReference type="ChEBI" id="CHEBI:149469"/>
        <dbReference type="EC" id="2.6.1.62"/>
    </reaction>
</comment>
<dbReference type="Gene3D" id="3.90.1150.10">
    <property type="entry name" value="Aspartate Aminotransferase, domain 1"/>
    <property type="match status" value="1"/>
</dbReference>
<keyword evidence="6 11" id="KW-0808">Transferase</keyword>
<comment type="subcellular location">
    <subcellularLocation>
        <location evidence="2 11">Cytoplasm</location>
    </subcellularLocation>
</comment>
<dbReference type="InterPro" id="IPR015424">
    <property type="entry name" value="PyrdxlP-dep_Trfase"/>
</dbReference>
<dbReference type="RefSeq" id="WP_095132758.1">
    <property type="nucleotide sequence ID" value="NZ_NIBG01000005.1"/>
</dbReference>
<dbReference type="FunFam" id="3.40.640.10:FF:000078">
    <property type="entry name" value="Adenosylmethionine-8-amino-7-oxononanoate aminotransferase"/>
    <property type="match status" value="1"/>
</dbReference>
<dbReference type="PIRSF" id="PIRSF000521">
    <property type="entry name" value="Transaminase_4ab_Lys_Orn"/>
    <property type="match status" value="1"/>
</dbReference>
<feature type="binding site" evidence="11">
    <location>
        <position position="415"/>
    </location>
    <ligand>
        <name>substrate</name>
    </ligand>
</feature>
<evidence type="ECO:0000256" key="8">
    <source>
        <dbReference type="ARBA" id="ARBA00022756"/>
    </source>
</evidence>
<feature type="binding site" evidence="11">
    <location>
        <position position="255"/>
    </location>
    <ligand>
        <name>pyridoxal 5'-phosphate</name>
        <dbReference type="ChEBI" id="CHEBI:597326"/>
    </ligand>
</feature>
<dbReference type="EMBL" id="NIBG01000005">
    <property type="protein sequence ID" value="PAB59889.1"/>
    <property type="molecule type" value="Genomic_DNA"/>
</dbReference>
<evidence type="ECO:0000256" key="9">
    <source>
        <dbReference type="ARBA" id="ARBA00022898"/>
    </source>
</evidence>
<evidence type="ECO:0000256" key="5">
    <source>
        <dbReference type="ARBA" id="ARBA00022576"/>
    </source>
</evidence>
<dbReference type="SUPFAM" id="SSF53383">
    <property type="entry name" value="PLP-dependent transferases"/>
    <property type="match status" value="1"/>
</dbReference>
<dbReference type="OrthoDB" id="9801052at2"/>
<comment type="subunit">
    <text evidence="3 11">Homodimer.</text>
</comment>
<evidence type="ECO:0000256" key="1">
    <source>
        <dbReference type="ARBA" id="ARBA00001933"/>
    </source>
</evidence>
<keyword evidence="7 11" id="KW-0949">S-adenosyl-L-methionine</keyword>